<dbReference type="Pfam" id="PF18754">
    <property type="entry name" value="Nmad3"/>
    <property type="match status" value="1"/>
</dbReference>
<evidence type="ECO:0000313" key="2">
    <source>
        <dbReference type="EMBL" id="MDP9896662.1"/>
    </source>
</evidence>
<dbReference type="Proteomes" id="UP001242045">
    <property type="component" value="Unassembled WGS sequence"/>
</dbReference>
<protein>
    <recommendedName>
        <fullName evidence="1">Nucleotide modification associated domain-containing protein</fullName>
    </recommendedName>
</protein>
<feature type="domain" description="Nucleotide modification associated" evidence="1">
    <location>
        <begin position="2"/>
        <end position="262"/>
    </location>
</feature>
<dbReference type="AlphaFoldDB" id="A0AAW8D2Q1"/>
<accession>A0AAW8D2Q1</accession>
<sequence>MKIILSRKGFDSQYGGVASPILPDGGITSFPIPSRFGRPVTQLSFRGKPLTDLLNDLVTGIETVHLDPDLHDDSVLREAGWRPTFGQVGSAQSHLANEGVGVGDVFLFFGWFRQVEQQQGRWRYVRRAPNIHSLFGWLQVGDVIKVSSPADVAKRYPWLADHPHVQHGAVIGANNTLYVAADTLSVGGQPSGAPGAGMFRRWGTPLQLTEPGRSRSRWLLPAWMTPGAHMPPMSMHGSPTRWEPAGDRVRLQTVGKGQEFILNMGQHPKGEDWLRGLIETHGN</sequence>
<dbReference type="InterPro" id="IPR041135">
    <property type="entry name" value="Nmad3"/>
</dbReference>
<comment type="caution">
    <text evidence="2">The sequence shown here is derived from an EMBL/GenBank/DDBJ whole genome shotgun (WGS) entry which is preliminary data.</text>
</comment>
<proteinExistence type="predicted"/>
<evidence type="ECO:0000313" key="3">
    <source>
        <dbReference type="Proteomes" id="UP001242045"/>
    </source>
</evidence>
<dbReference type="EMBL" id="JAUSRD010000020">
    <property type="protein sequence ID" value="MDP9896662.1"/>
    <property type="molecule type" value="Genomic_DNA"/>
</dbReference>
<evidence type="ECO:0000259" key="1">
    <source>
        <dbReference type="Pfam" id="PF18754"/>
    </source>
</evidence>
<organism evidence="2 3">
    <name type="scientific">Variovorax boronicumulans</name>
    <dbReference type="NCBI Taxonomy" id="436515"/>
    <lineage>
        <taxon>Bacteria</taxon>
        <taxon>Pseudomonadati</taxon>
        <taxon>Pseudomonadota</taxon>
        <taxon>Betaproteobacteria</taxon>
        <taxon>Burkholderiales</taxon>
        <taxon>Comamonadaceae</taxon>
        <taxon>Variovorax</taxon>
    </lineage>
</organism>
<dbReference type="RefSeq" id="WP_307686895.1">
    <property type="nucleotide sequence ID" value="NZ_JAUSRD010000020.1"/>
</dbReference>
<name>A0AAW8D2Q1_9BURK</name>
<gene>
    <name evidence="2" type="ORF">J2W31_005798</name>
</gene>
<reference evidence="2" key="1">
    <citation type="submission" date="2023-07" db="EMBL/GenBank/DDBJ databases">
        <title>Sorghum-associated microbial communities from plants grown in Nebraska, USA.</title>
        <authorList>
            <person name="Schachtman D."/>
        </authorList>
    </citation>
    <scope>NUCLEOTIDE SEQUENCE</scope>
    <source>
        <strain evidence="2">DS3754</strain>
    </source>
</reference>